<dbReference type="Proteomes" id="UP000032266">
    <property type="component" value="Chromosome"/>
</dbReference>
<dbReference type="GO" id="GO:1904047">
    <property type="term" value="F:S-adenosyl-L-methionine binding"/>
    <property type="evidence" value="ECO:0007669"/>
    <property type="project" value="UniProtKB-UniRule"/>
</dbReference>
<keyword evidence="8 9" id="KW-0456">Lyase</keyword>
<dbReference type="PANTHER" id="PTHR42836">
    <property type="entry name" value="7-CARBOXY-7-DEAZAGUANINE SYNTHASE"/>
    <property type="match status" value="1"/>
</dbReference>
<comment type="subunit">
    <text evidence="9">Homodimer.</text>
</comment>
<accession>A0A0C5V9Z9</accession>
<dbReference type="PROSITE" id="PS51918">
    <property type="entry name" value="RADICAL_SAM"/>
    <property type="match status" value="1"/>
</dbReference>
<feature type="binding site" evidence="9">
    <location>
        <position position="30"/>
    </location>
    <ligand>
        <name>[4Fe-4S] cluster</name>
        <dbReference type="ChEBI" id="CHEBI:49883"/>
        <note>4Fe-4S-S-AdoMet</note>
    </ligand>
</feature>
<dbReference type="PATRIC" id="fig|1445510.3.peg.4116"/>
<sequence>MYSIKEMFYSLQGEGAHTGRPAIFLRFSGCNLWSGLEKHRREAICQFCDTDFIGTDGQNGGKFKDATTLADTVSRLWPSNQQNRYVICTGGEPALQLDTELILAFKDLGFEVGIETNGTLPLPKGIDWICVSPKGRSTVVVKQCHELKLVYPQPDAMPDRFTDIDAGVRYLSPKNPYDSDHLIISEQSSTRACIEYCLAHPQWRLCLQTHKILKID</sequence>
<keyword evidence="4 9" id="KW-0671">Queuosine biosynthesis</keyword>
<dbReference type="GO" id="GO:0000287">
    <property type="term" value="F:magnesium ion binding"/>
    <property type="evidence" value="ECO:0007669"/>
    <property type="project" value="UniProtKB-UniRule"/>
</dbReference>
<proteinExistence type="inferred from homology"/>
<dbReference type="SFLD" id="SFLDS00029">
    <property type="entry name" value="Radical_SAM"/>
    <property type="match status" value="1"/>
</dbReference>
<dbReference type="RefSeq" id="WP_044618249.1">
    <property type="nucleotide sequence ID" value="NZ_CP007142.1"/>
</dbReference>
<comment type="cofactor">
    <cofactor evidence="9">
        <name>S-adenosyl-L-methionine</name>
        <dbReference type="ChEBI" id="CHEBI:59789"/>
    </cofactor>
    <text evidence="9">Binds 1 S-adenosyl-L-methionine per subunit.</text>
</comment>
<feature type="binding site" evidence="9">
    <location>
        <position position="26"/>
    </location>
    <ligand>
        <name>substrate</name>
    </ligand>
</feature>
<feature type="binding site" evidence="9">
    <location>
        <begin position="47"/>
        <end position="49"/>
    </location>
    <ligand>
        <name>S-adenosyl-L-methionine</name>
        <dbReference type="ChEBI" id="CHEBI:59789"/>
    </ligand>
</feature>
<evidence type="ECO:0000313" key="11">
    <source>
        <dbReference type="EMBL" id="AJQ96180.1"/>
    </source>
</evidence>
<dbReference type="GO" id="GO:0051539">
    <property type="term" value="F:4 iron, 4 sulfur cluster binding"/>
    <property type="evidence" value="ECO:0007669"/>
    <property type="project" value="UniProtKB-UniRule"/>
</dbReference>
<evidence type="ECO:0000313" key="12">
    <source>
        <dbReference type="Proteomes" id="UP000032266"/>
    </source>
</evidence>
<feature type="binding site" evidence="9">
    <location>
        <begin position="132"/>
        <end position="134"/>
    </location>
    <ligand>
        <name>S-adenosyl-L-methionine</name>
        <dbReference type="ChEBI" id="CHEBI:59789"/>
    </ligand>
</feature>
<dbReference type="InterPro" id="IPR030977">
    <property type="entry name" value="QueE_Cx14CxxC"/>
</dbReference>
<dbReference type="UniPathway" id="UPA00391"/>
<keyword evidence="7 9" id="KW-0411">Iron-sulfur</keyword>
<evidence type="ECO:0000256" key="4">
    <source>
        <dbReference type="ARBA" id="ARBA00022785"/>
    </source>
</evidence>
<evidence type="ECO:0000256" key="7">
    <source>
        <dbReference type="ARBA" id="ARBA00023014"/>
    </source>
</evidence>
<comment type="pathway">
    <text evidence="9">Purine metabolism; 7-cyano-7-deazaguanine biosynthesis.</text>
</comment>
<keyword evidence="6 9" id="KW-0408">Iron</keyword>
<evidence type="ECO:0000256" key="9">
    <source>
        <dbReference type="HAMAP-Rule" id="MF_00917"/>
    </source>
</evidence>
<evidence type="ECO:0000256" key="3">
    <source>
        <dbReference type="ARBA" id="ARBA00022723"/>
    </source>
</evidence>
<feature type="binding site" evidence="9">
    <location>
        <position position="50"/>
    </location>
    <ligand>
        <name>Mg(2+)</name>
        <dbReference type="ChEBI" id="CHEBI:18420"/>
    </ligand>
</feature>
<dbReference type="STRING" id="1445510.YC6258_04144"/>
<dbReference type="InterPro" id="IPR013785">
    <property type="entry name" value="Aldolase_TIM"/>
</dbReference>
<evidence type="ECO:0000256" key="1">
    <source>
        <dbReference type="ARBA" id="ARBA00022485"/>
    </source>
</evidence>
<dbReference type="InterPro" id="IPR007197">
    <property type="entry name" value="rSAM"/>
</dbReference>
<comment type="similarity">
    <text evidence="9">Belongs to the radical SAM superfamily. 7-carboxy-7-deazaguanine synthase family.</text>
</comment>
<dbReference type="InterPro" id="IPR058240">
    <property type="entry name" value="rSAM_sf"/>
</dbReference>
<dbReference type="SFLD" id="SFLDF00376">
    <property type="entry name" value="7-carboxy-7-deazaguanine_synth"/>
    <property type="match status" value="1"/>
</dbReference>
<keyword evidence="12" id="KW-1185">Reference proteome</keyword>
<dbReference type="InterPro" id="IPR024924">
    <property type="entry name" value="7-CO-7-deazaguanine_synth-like"/>
</dbReference>
<comment type="catalytic activity">
    <reaction evidence="9">
        <text>6-carboxy-5,6,7,8-tetrahydropterin + H(+) = 7-carboxy-7-carbaguanine + NH4(+)</text>
        <dbReference type="Rhea" id="RHEA:27974"/>
        <dbReference type="ChEBI" id="CHEBI:15378"/>
        <dbReference type="ChEBI" id="CHEBI:28938"/>
        <dbReference type="ChEBI" id="CHEBI:61032"/>
        <dbReference type="ChEBI" id="CHEBI:61036"/>
        <dbReference type="EC" id="4.3.99.3"/>
    </reaction>
</comment>
<keyword evidence="5 9" id="KW-0460">Magnesium</keyword>
<dbReference type="PIRSF" id="PIRSF000370">
    <property type="entry name" value="QueE"/>
    <property type="match status" value="1"/>
</dbReference>
<evidence type="ECO:0000259" key="10">
    <source>
        <dbReference type="PROSITE" id="PS51918"/>
    </source>
</evidence>
<feature type="binding site" evidence="9">
    <location>
        <position position="45"/>
    </location>
    <ligand>
        <name>[4Fe-4S] cluster</name>
        <dbReference type="ChEBI" id="CHEBI:49883"/>
        <note>4Fe-4S-S-AdoMet</note>
    </ligand>
</feature>
<dbReference type="AlphaFoldDB" id="A0A0C5V9Z9"/>
<reference evidence="11 12" key="1">
    <citation type="submission" date="2014-01" db="EMBL/GenBank/DDBJ databases">
        <title>Full genme sequencing of cellulolytic bacterium Gynuella sunshinyii YC6258T gen. nov., sp. nov.</title>
        <authorList>
            <person name="Khan H."/>
            <person name="Chung E.J."/>
            <person name="Chung Y.R."/>
        </authorList>
    </citation>
    <scope>NUCLEOTIDE SEQUENCE [LARGE SCALE GENOMIC DNA]</scope>
    <source>
        <strain evidence="11 12">YC6258</strain>
    </source>
</reference>
<feature type="binding site" evidence="9">
    <location>
        <position position="48"/>
    </location>
    <ligand>
        <name>[4Fe-4S] cluster</name>
        <dbReference type="ChEBI" id="CHEBI:49883"/>
        <note>4Fe-4S-S-AdoMet</note>
    </ligand>
</feature>
<dbReference type="GO" id="GO:0016840">
    <property type="term" value="F:carbon-nitrogen lyase activity"/>
    <property type="evidence" value="ECO:0007669"/>
    <property type="project" value="UniProtKB-UniRule"/>
</dbReference>
<dbReference type="EMBL" id="CP007142">
    <property type="protein sequence ID" value="AJQ96180.1"/>
    <property type="molecule type" value="Genomic_DNA"/>
</dbReference>
<evidence type="ECO:0000256" key="8">
    <source>
        <dbReference type="ARBA" id="ARBA00023239"/>
    </source>
</evidence>
<dbReference type="EC" id="4.3.99.3" evidence="9"/>
<name>A0A0C5V9Z9_9GAMM</name>
<dbReference type="HOGENOM" id="CLU_066739_0_1_6"/>
<keyword evidence="2 9" id="KW-0949">S-adenosyl-L-methionine</keyword>
<comment type="function">
    <text evidence="9">Catalyzes the complex heterocyclic radical-mediated conversion of 6-carboxy-5,6,7,8-tetrahydropterin (CPH4) to 7-carboxy-7-deazaguanine (CDG), a step common to the biosynthetic pathways of all 7-deazapurine-containing compounds.</text>
</comment>
<dbReference type="KEGG" id="gsn:YC6258_04144"/>
<dbReference type="PANTHER" id="PTHR42836:SF1">
    <property type="entry name" value="7-CARBOXY-7-DEAZAGUANINE SYNTHASE"/>
    <property type="match status" value="1"/>
</dbReference>
<comment type="cofactor">
    <cofactor evidence="9">
        <name>[4Fe-4S] cluster</name>
        <dbReference type="ChEBI" id="CHEBI:49883"/>
    </cofactor>
    <text evidence="9">Binds 1 [4Fe-4S] cluster. The cluster is coordinated with 3 cysteines and an exchangeable S-adenosyl-L-methionine.</text>
</comment>
<organism evidence="11 12">
    <name type="scientific">Gynuella sunshinyii YC6258</name>
    <dbReference type="NCBI Taxonomy" id="1445510"/>
    <lineage>
        <taxon>Bacteria</taxon>
        <taxon>Pseudomonadati</taxon>
        <taxon>Pseudomonadota</taxon>
        <taxon>Gammaproteobacteria</taxon>
        <taxon>Oceanospirillales</taxon>
        <taxon>Saccharospirillaceae</taxon>
        <taxon>Gynuella</taxon>
    </lineage>
</organism>
<gene>
    <name evidence="9" type="primary">queE</name>
    <name evidence="11" type="ORF">YC6258_04144</name>
</gene>
<comment type="caution">
    <text evidence="9">Lacks conserved residue(s) required for the propagation of feature annotation.</text>
</comment>
<evidence type="ECO:0000256" key="6">
    <source>
        <dbReference type="ARBA" id="ARBA00023004"/>
    </source>
</evidence>
<feature type="binding site" evidence="9">
    <location>
        <begin position="11"/>
        <end position="13"/>
    </location>
    <ligand>
        <name>substrate</name>
    </ligand>
</feature>
<keyword evidence="3 9" id="KW-0479">Metal-binding</keyword>
<dbReference type="SUPFAM" id="SSF102114">
    <property type="entry name" value="Radical SAM enzymes"/>
    <property type="match status" value="1"/>
</dbReference>
<feature type="domain" description="Radical SAM core" evidence="10">
    <location>
        <begin position="17"/>
        <end position="216"/>
    </location>
</feature>
<comment type="cofactor">
    <cofactor evidence="9">
        <name>Mg(2+)</name>
        <dbReference type="ChEBI" id="CHEBI:18420"/>
    </cofactor>
</comment>
<protein>
    <recommendedName>
        <fullName evidence="9">7-carboxy-7-deazaguanine synthase</fullName>
        <shortName evidence="9">CDG synthase</shortName>
        <ecNumber evidence="9">4.3.99.3</ecNumber>
    </recommendedName>
    <alternativeName>
        <fullName evidence="9">Queuosine biosynthesis protein QueE</fullName>
    </alternativeName>
</protein>
<evidence type="ECO:0000256" key="5">
    <source>
        <dbReference type="ARBA" id="ARBA00022842"/>
    </source>
</evidence>
<evidence type="ECO:0000256" key="2">
    <source>
        <dbReference type="ARBA" id="ARBA00022691"/>
    </source>
</evidence>
<dbReference type="GO" id="GO:0008616">
    <property type="term" value="P:tRNA queuosine(34) biosynthetic process"/>
    <property type="evidence" value="ECO:0007669"/>
    <property type="project" value="UniProtKB-UniRule"/>
</dbReference>
<keyword evidence="1 9" id="KW-0004">4Fe-4S</keyword>
<dbReference type="HAMAP" id="MF_00917">
    <property type="entry name" value="QueE"/>
    <property type="match status" value="1"/>
</dbReference>
<dbReference type="Gene3D" id="3.20.20.70">
    <property type="entry name" value="Aldolase class I"/>
    <property type="match status" value="1"/>
</dbReference>
<dbReference type="OrthoDB" id="9792276at2"/>
<feature type="binding site" evidence="9">
    <location>
        <position position="89"/>
    </location>
    <ligand>
        <name>substrate</name>
    </ligand>
</feature>
<feature type="binding site" evidence="9">
    <location>
        <position position="91"/>
    </location>
    <ligand>
        <name>S-adenosyl-L-methionine</name>
        <dbReference type="ChEBI" id="CHEBI:59789"/>
    </ligand>
</feature>
<dbReference type="NCBIfam" id="TIGR04508">
    <property type="entry name" value="queE_Cx14CxxC"/>
    <property type="match status" value="1"/>
</dbReference>